<keyword evidence="7" id="KW-0479">Metal-binding</keyword>
<proteinExistence type="inferred from homology"/>
<feature type="transmembrane region" description="Helical" evidence="7">
    <location>
        <begin position="204"/>
        <end position="221"/>
    </location>
</feature>
<evidence type="ECO:0000256" key="2">
    <source>
        <dbReference type="ARBA" id="ARBA00005583"/>
    </source>
</evidence>
<keyword evidence="7" id="KW-1003">Cell membrane</keyword>
<keyword evidence="5 7" id="KW-1133">Transmembrane helix</keyword>
<dbReference type="InterPro" id="IPR000715">
    <property type="entry name" value="Glycosyl_transferase_4"/>
</dbReference>
<dbReference type="PANTHER" id="PTHR22926:SF5">
    <property type="entry name" value="PHOSPHO-N-ACETYLMURAMOYL-PENTAPEPTIDE-TRANSFERASE HOMOLOG"/>
    <property type="match status" value="1"/>
</dbReference>
<dbReference type="InterPro" id="IPR018480">
    <property type="entry name" value="PNAcMuramoyl-5peptid_Trfase_CS"/>
</dbReference>
<evidence type="ECO:0000256" key="3">
    <source>
        <dbReference type="ARBA" id="ARBA00022679"/>
    </source>
</evidence>
<sequence>MTTIIAVSVIASFIIAAAIGPALIRYLHNMNFGQKILSYVPEHAGKQNTPTMGGFMFIISITLVTILSNVILVHSISIQSFTVLLLSLCYGLIGFIDDRTKIRKAENEGLTSKQKFALQLVLALVFLSVLHMGGYLLPSLYIPFAGVSLNIPWLVYIVIAAFIMVGCNNAVNLTDGLDGLAAGVTLPVAVYFIVIGVISNNTPVVVFASALAGGLAAFLIFNFNPAKVFMGDTGSLFLGGAVAGLAFACDQPIALVFVGLIYVIETLSDILQVSYYKATKKPVLDENGQPVRDAKGNVKMQGKRIFKKAPIHHHFQLCGWSEKKIVLIFAGITVVMCVLAYFGTAPHYL</sequence>
<comment type="caution">
    <text evidence="9">The sequence shown here is derived from an EMBL/GenBank/DDBJ whole genome shotgun (WGS) entry which is preliminary data.</text>
</comment>
<accession>A0ABS6ETB4</accession>
<dbReference type="PANTHER" id="PTHR22926">
    <property type="entry name" value="PHOSPHO-N-ACETYLMURAMOYL-PENTAPEPTIDE-TRANSFERASE"/>
    <property type="match status" value="1"/>
</dbReference>
<dbReference type="RefSeq" id="WP_216470640.1">
    <property type="nucleotide sequence ID" value="NZ_JAHLQI010000005.1"/>
</dbReference>
<keyword evidence="7" id="KW-0961">Cell wall biogenesis/degradation</keyword>
<name>A0ABS6ETB4_9FIRM</name>
<dbReference type="PROSITE" id="PS01348">
    <property type="entry name" value="MRAY_2"/>
    <property type="match status" value="1"/>
</dbReference>
<keyword evidence="7" id="KW-0460">Magnesium</keyword>
<evidence type="ECO:0000256" key="5">
    <source>
        <dbReference type="ARBA" id="ARBA00022989"/>
    </source>
</evidence>
<evidence type="ECO:0000256" key="6">
    <source>
        <dbReference type="ARBA" id="ARBA00023136"/>
    </source>
</evidence>
<dbReference type="Pfam" id="PF00953">
    <property type="entry name" value="Glycos_transf_4"/>
    <property type="match status" value="1"/>
</dbReference>
<comment type="cofactor">
    <cofactor evidence="7">
        <name>Mg(2+)</name>
        <dbReference type="ChEBI" id="CHEBI:18420"/>
    </cofactor>
</comment>
<keyword evidence="10" id="KW-1185">Reference proteome</keyword>
<feature type="transmembrane region" description="Helical" evidence="7">
    <location>
        <begin position="78"/>
        <end position="96"/>
    </location>
</feature>
<feature type="transmembrane region" description="Helical" evidence="7">
    <location>
        <begin position="116"/>
        <end position="137"/>
    </location>
</feature>
<evidence type="ECO:0000256" key="4">
    <source>
        <dbReference type="ARBA" id="ARBA00022692"/>
    </source>
</evidence>
<comment type="catalytic activity">
    <reaction evidence="7">
        <text>UDP-N-acetyl-alpha-D-muramoyl-L-alanyl-gamma-D-glutamyl-meso-2,6-diaminopimeloyl-D-alanyl-D-alanine + di-trans,octa-cis-undecaprenyl phosphate = di-trans,octa-cis-undecaprenyl diphospho-N-acetyl-alpha-D-muramoyl-L-alanyl-D-glutamyl-meso-2,6-diaminopimeloyl-D-alanyl-D-alanine + UMP</text>
        <dbReference type="Rhea" id="RHEA:28386"/>
        <dbReference type="ChEBI" id="CHEBI:57865"/>
        <dbReference type="ChEBI" id="CHEBI:60392"/>
        <dbReference type="ChEBI" id="CHEBI:61386"/>
        <dbReference type="ChEBI" id="CHEBI:61387"/>
        <dbReference type="EC" id="2.7.8.13"/>
    </reaction>
</comment>
<dbReference type="EMBL" id="JAHLQI010000005">
    <property type="protein sequence ID" value="MBU5490924.1"/>
    <property type="molecule type" value="Genomic_DNA"/>
</dbReference>
<dbReference type="CDD" id="cd06852">
    <property type="entry name" value="GT_MraY"/>
    <property type="match status" value="1"/>
</dbReference>
<evidence type="ECO:0000256" key="7">
    <source>
        <dbReference type="HAMAP-Rule" id="MF_00038"/>
    </source>
</evidence>
<evidence type="ECO:0000313" key="9">
    <source>
        <dbReference type="EMBL" id="MBU5490924.1"/>
    </source>
</evidence>
<feature type="transmembrane region" description="Helical" evidence="7">
    <location>
        <begin position="325"/>
        <end position="343"/>
    </location>
</feature>
<keyword evidence="7" id="KW-0573">Peptidoglycan synthesis</keyword>
<dbReference type="GO" id="GO:0016740">
    <property type="term" value="F:transferase activity"/>
    <property type="evidence" value="ECO:0007669"/>
    <property type="project" value="UniProtKB-KW"/>
</dbReference>
<keyword evidence="7" id="KW-0133">Cell shape</keyword>
<comment type="function">
    <text evidence="7">Catalyzes the initial step of the lipid cycle reactions in the biosynthesis of the cell wall peptidoglycan: transfers peptidoglycan precursor phospho-MurNAc-pentapeptide from UDP-MurNAc-pentapeptide onto the lipid carrier undecaprenyl phosphate, yielding undecaprenyl-pyrophosphoryl-MurNAc-pentapeptide, known as lipid I.</text>
</comment>
<reference evidence="9 10" key="1">
    <citation type="submission" date="2021-06" db="EMBL/GenBank/DDBJ databases">
        <authorList>
            <person name="Sun Q."/>
            <person name="Li D."/>
        </authorList>
    </citation>
    <scope>NUCLEOTIDE SEQUENCE [LARGE SCALE GENOMIC DNA]</scope>
    <source>
        <strain evidence="9 10">MSJd-7</strain>
    </source>
</reference>
<keyword evidence="7" id="KW-0132">Cell division</keyword>
<comment type="subcellular location">
    <subcellularLocation>
        <location evidence="7">Cell membrane</location>
        <topology evidence="7">Multi-pass membrane protein</topology>
    </subcellularLocation>
    <subcellularLocation>
        <location evidence="1">Membrane</location>
        <topology evidence="1">Multi-pass membrane protein</topology>
    </subcellularLocation>
</comment>
<feature type="transmembrane region" description="Helical" evidence="7">
    <location>
        <begin position="179"/>
        <end position="198"/>
    </location>
</feature>
<comment type="similarity">
    <text evidence="2 7">Belongs to the glycosyltransferase 4 family. MraY subfamily.</text>
</comment>
<dbReference type="HAMAP" id="MF_00038">
    <property type="entry name" value="MraY"/>
    <property type="match status" value="1"/>
</dbReference>
<dbReference type="InterPro" id="IPR003524">
    <property type="entry name" value="PNAcMuramoyl-5peptid_Trfase"/>
</dbReference>
<feature type="transmembrane region" description="Helical" evidence="7">
    <location>
        <begin position="6"/>
        <end position="27"/>
    </location>
</feature>
<feature type="transmembrane region" description="Helical" evidence="7">
    <location>
        <begin position="149"/>
        <end position="167"/>
    </location>
</feature>
<evidence type="ECO:0000256" key="1">
    <source>
        <dbReference type="ARBA" id="ARBA00004141"/>
    </source>
</evidence>
<dbReference type="EC" id="2.7.8.13" evidence="7 8"/>
<evidence type="ECO:0000313" key="10">
    <source>
        <dbReference type="Proteomes" id="UP000783588"/>
    </source>
</evidence>
<feature type="transmembrane region" description="Helical" evidence="7">
    <location>
        <begin position="54"/>
        <end position="72"/>
    </location>
</feature>
<evidence type="ECO:0000256" key="8">
    <source>
        <dbReference type="NCBIfam" id="TIGR00445"/>
    </source>
</evidence>
<organism evidence="9 10">
    <name type="scientific">Butyricicoccus intestinisimiae</name>
    <dbReference type="NCBI Taxonomy" id="2841509"/>
    <lineage>
        <taxon>Bacteria</taxon>
        <taxon>Bacillati</taxon>
        <taxon>Bacillota</taxon>
        <taxon>Clostridia</taxon>
        <taxon>Eubacteriales</taxon>
        <taxon>Butyricicoccaceae</taxon>
        <taxon>Butyricicoccus</taxon>
    </lineage>
</organism>
<keyword evidence="7" id="KW-0131">Cell cycle</keyword>
<dbReference type="Proteomes" id="UP000783588">
    <property type="component" value="Unassembled WGS sequence"/>
</dbReference>
<keyword evidence="6 7" id="KW-0472">Membrane</keyword>
<comment type="pathway">
    <text evidence="7">Cell wall biogenesis; peptidoglycan biosynthesis.</text>
</comment>
<gene>
    <name evidence="7 9" type="primary">mraY</name>
    <name evidence="9" type="ORF">KQI75_09900</name>
</gene>
<protein>
    <recommendedName>
        <fullName evidence="7 8">Phospho-N-acetylmuramoyl-pentapeptide-transferase</fullName>
        <ecNumber evidence="7 8">2.7.8.13</ecNumber>
    </recommendedName>
    <alternativeName>
        <fullName evidence="7">UDP-MurNAc-pentapeptide phosphotransferase</fullName>
    </alternativeName>
</protein>
<keyword evidence="4 7" id="KW-0812">Transmembrane</keyword>
<keyword evidence="3 7" id="KW-0808">Transferase</keyword>
<dbReference type="NCBIfam" id="TIGR00445">
    <property type="entry name" value="mraY"/>
    <property type="match status" value="1"/>
</dbReference>